<dbReference type="PANTHER" id="PTHR10094">
    <property type="entry name" value="STEROL CARRIER PROTEIN 2 SCP-2 FAMILY PROTEIN"/>
    <property type="match status" value="1"/>
</dbReference>
<dbReference type="InterPro" id="IPR036527">
    <property type="entry name" value="SCP2_sterol-bd_dom_sf"/>
</dbReference>
<reference evidence="2 3" key="1">
    <citation type="submission" date="2018-03" db="EMBL/GenBank/DDBJ databases">
        <title>Genomic Encyclopedia of Archaeal and Bacterial Type Strains, Phase II (KMG-II): from individual species to whole genera.</title>
        <authorList>
            <person name="Goeker M."/>
        </authorList>
    </citation>
    <scope>NUCLEOTIDE SEQUENCE [LARGE SCALE GENOMIC DNA]</scope>
    <source>
        <strain evidence="2 3">DSM 29318</strain>
    </source>
</reference>
<evidence type="ECO:0000313" key="2">
    <source>
        <dbReference type="EMBL" id="PRY94751.1"/>
    </source>
</evidence>
<feature type="domain" description="SCP2" evidence="1">
    <location>
        <begin position="22"/>
        <end position="97"/>
    </location>
</feature>
<evidence type="ECO:0000259" key="1">
    <source>
        <dbReference type="Pfam" id="PF02036"/>
    </source>
</evidence>
<dbReference type="RefSeq" id="WP_106159215.1">
    <property type="nucleotide sequence ID" value="NZ_PVTT01000001.1"/>
</dbReference>
<dbReference type="PANTHER" id="PTHR10094:SF25">
    <property type="entry name" value="SCP2 STEROL-BINDING DOMAIN-CONTAINING PROTEIN 1"/>
    <property type="match status" value="1"/>
</dbReference>
<organism evidence="2 3">
    <name type="scientific">Hasllibacter halocynthiae</name>
    <dbReference type="NCBI Taxonomy" id="595589"/>
    <lineage>
        <taxon>Bacteria</taxon>
        <taxon>Pseudomonadati</taxon>
        <taxon>Pseudomonadota</taxon>
        <taxon>Alphaproteobacteria</taxon>
        <taxon>Rhodobacterales</taxon>
        <taxon>Roseobacteraceae</taxon>
        <taxon>Hasllibacter</taxon>
    </lineage>
</organism>
<gene>
    <name evidence="2" type="ORF">BCF33_0349</name>
</gene>
<dbReference type="Proteomes" id="UP000238801">
    <property type="component" value="Unassembled WGS sequence"/>
</dbReference>
<sequence length="98" mass="10233">MSQVIDEAVRKLNAKLDGGFDGSAKFVIEDEGAIMLDQQGAREAADAGEDADVTMTADAETFRAILEGDMNPTSAFMTGKLKVDGSMGEAMKLGSALS</sequence>
<dbReference type="EMBL" id="PVTT01000001">
    <property type="protein sequence ID" value="PRY94751.1"/>
    <property type="molecule type" value="Genomic_DNA"/>
</dbReference>
<dbReference type="OrthoDB" id="9809312at2"/>
<dbReference type="Pfam" id="PF02036">
    <property type="entry name" value="SCP2"/>
    <property type="match status" value="1"/>
</dbReference>
<dbReference type="AlphaFoldDB" id="A0A2T0X715"/>
<proteinExistence type="predicted"/>
<protein>
    <submittedName>
        <fullName evidence="2">SCP-2 sterol transfer family protein</fullName>
    </submittedName>
</protein>
<name>A0A2T0X715_9RHOB</name>
<keyword evidence="3" id="KW-1185">Reference proteome</keyword>
<evidence type="ECO:0000313" key="3">
    <source>
        <dbReference type="Proteomes" id="UP000238801"/>
    </source>
</evidence>
<dbReference type="InterPro" id="IPR003033">
    <property type="entry name" value="SCP2_sterol-bd_dom"/>
</dbReference>
<accession>A0A2T0X715</accession>
<dbReference type="SUPFAM" id="SSF55718">
    <property type="entry name" value="SCP-like"/>
    <property type="match status" value="1"/>
</dbReference>
<dbReference type="Gene3D" id="3.30.1050.10">
    <property type="entry name" value="SCP2 sterol-binding domain"/>
    <property type="match status" value="1"/>
</dbReference>
<comment type="caution">
    <text evidence="2">The sequence shown here is derived from an EMBL/GenBank/DDBJ whole genome shotgun (WGS) entry which is preliminary data.</text>
</comment>
<dbReference type="GO" id="GO:0005829">
    <property type="term" value="C:cytosol"/>
    <property type="evidence" value="ECO:0007669"/>
    <property type="project" value="TreeGrafter"/>
</dbReference>